<dbReference type="Proteomes" id="UP000235145">
    <property type="component" value="Unassembled WGS sequence"/>
</dbReference>
<dbReference type="EMBL" id="NBSK02000004">
    <property type="protein sequence ID" value="KAJ0209182.1"/>
    <property type="molecule type" value="Genomic_DNA"/>
</dbReference>
<dbReference type="AlphaFoldDB" id="A0A9R1VKU1"/>
<keyword evidence="2" id="KW-1185">Reference proteome</keyword>
<gene>
    <name evidence="1" type="ORF">LSAT_V11C400198950</name>
</gene>
<evidence type="ECO:0000313" key="1">
    <source>
        <dbReference type="EMBL" id="KAJ0209182.1"/>
    </source>
</evidence>
<comment type="caution">
    <text evidence="1">The sequence shown here is derived from an EMBL/GenBank/DDBJ whole genome shotgun (WGS) entry which is preliminary data.</text>
</comment>
<accession>A0A9R1VKU1</accession>
<protein>
    <submittedName>
        <fullName evidence="1">Uncharacterized protein</fullName>
    </submittedName>
</protein>
<reference evidence="1 2" key="1">
    <citation type="journal article" date="2017" name="Nat. Commun.">
        <title>Genome assembly with in vitro proximity ligation data and whole-genome triplication in lettuce.</title>
        <authorList>
            <person name="Reyes-Chin-Wo S."/>
            <person name="Wang Z."/>
            <person name="Yang X."/>
            <person name="Kozik A."/>
            <person name="Arikit S."/>
            <person name="Song C."/>
            <person name="Xia L."/>
            <person name="Froenicke L."/>
            <person name="Lavelle D.O."/>
            <person name="Truco M.J."/>
            <person name="Xia R."/>
            <person name="Zhu S."/>
            <person name="Xu C."/>
            <person name="Xu H."/>
            <person name="Xu X."/>
            <person name="Cox K."/>
            <person name="Korf I."/>
            <person name="Meyers B.C."/>
            <person name="Michelmore R.W."/>
        </authorList>
    </citation>
    <scope>NUCLEOTIDE SEQUENCE [LARGE SCALE GENOMIC DNA]</scope>
    <source>
        <strain evidence="2">cv. Salinas</strain>
        <tissue evidence="1">Seedlings</tissue>
    </source>
</reference>
<sequence length="121" mass="13902">MMFLQRSMIYNHGFLHLVVTESLLHTQIALIINQQNWRLDMGKRRITIQLIQGVEEWNKKYYDELVIYNGSDFNGSMLFIGDAFSTDGKNILRIPLQGMCTPLQGSAKVVPFALTIKLARL</sequence>
<organism evidence="1 2">
    <name type="scientific">Lactuca sativa</name>
    <name type="common">Garden lettuce</name>
    <dbReference type="NCBI Taxonomy" id="4236"/>
    <lineage>
        <taxon>Eukaryota</taxon>
        <taxon>Viridiplantae</taxon>
        <taxon>Streptophyta</taxon>
        <taxon>Embryophyta</taxon>
        <taxon>Tracheophyta</taxon>
        <taxon>Spermatophyta</taxon>
        <taxon>Magnoliopsida</taxon>
        <taxon>eudicotyledons</taxon>
        <taxon>Gunneridae</taxon>
        <taxon>Pentapetalae</taxon>
        <taxon>asterids</taxon>
        <taxon>campanulids</taxon>
        <taxon>Asterales</taxon>
        <taxon>Asteraceae</taxon>
        <taxon>Cichorioideae</taxon>
        <taxon>Cichorieae</taxon>
        <taxon>Lactucinae</taxon>
        <taxon>Lactuca</taxon>
    </lineage>
</organism>
<evidence type="ECO:0000313" key="2">
    <source>
        <dbReference type="Proteomes" id="UP000235145"/>
    </source>
</evidence>
<proteinExistence type="predicted"/>
<name>A0A9R1VKU1_LACSA</name>